<dbReference type="GeneID" id="39474494"/>
<evidence type="ECO:0000256" key="1">
    <source>
        <dbReference type="SAM" id="MobiDB-lite"/>
    </source>
</evidence>
<name>A0AAD0VA75_PSEAV</name>
<evidence type="ECO:0000313" key="3">
    <source>
        <dbReference type="Proteomes" id="UP000006426"/>
    </source>
</evidence>
<dbReference type="RefSeq" id="WP_005742726.1">
    <property type="nucleotide sequence ID" value="NZ_CP031226.1"/>
</dbReference>
<proteinExistence type="predicted"/>
<protein>
    <submittedName>
        <fullName evidence="2">Uncharacterized protein</fullName>
    </submittedName>
</protein>
<organism evidence="2 3">
    <name type="scientific">Pseudomonas amygdali pv. lachrymans str. M301315</name>
    <dbReference type="NCBI Taxonomy" id="629260"/>
    <lineage>
        <taxon>Bacteria</taxon>
        <taxon>Pseudomonadati</taxon>
        <taxon>Pseudomonadota</taxon>
        <taxon>Gammaproteobacteria</taxon>
        <taxon>Pseudomonadales</taxon>
        <taxon>Pseudomonadaceae</taxon>
        <taxon>Pseudomonas</taxon>
        <taxon>Pseudomonas amygdali</taxon>
    </lineage>
</organism>
<dbReference type="EMBL" id="CP031226">
    <property type="protein sequence ID" value="AXH60171.1"/>
    <property type="molecule type" value="Genomic_DNA"/>
</dbReference>
<feature type="region of interest" description="Disordered" evidence="1">
    <location>
        <begin position="94"/>
        <end position="134"/>
    </location>
</feature>
<keyword evidence="2" id="KW-0614">Plasmid</keyword>
<evidence type="ECO:0000313" key="2">
    <source>
        <dbReference type="EMBL" id="AXH60171.1"/>
    </source>
</evidence>
<dbReference type="Proteomes" id="UP000006426">
    <property type="component" value="Plasmid pmppla107"/>
</dbReference>
<reference evidence="2 3" key="1">
    <citation type="journal article" date="2011" name="PLoS Pathog.">
        <title>Dynamic evolution of pathogenicity revealed by sequencing and comparative genomics of 19 Pseudomonas syringae isolates.</title>
        <authorList>
            <person name="Baltrus D.A."/>
            <person name="Nishimura M.T."/>
            <person name="Romanchuk A."/>
            <person name="Chang J.H."/>
            <person name="Mukhtar M.S."/>
            <person name="Cherkis K."/>
            <person name="Roach J."/>
            <person name="Grant S.R."/>
            <person name="Jones C.D."/>
            <person name="Dangl J.L."/>
        </authorList>
    </citation>
    <scope>NUCLEOTIDE SEQUENCE [LARGE SCALE GENOMIC DNA]</scope>
    <source>
        <strain evidence="2 3">M301315</strain>
    </source>
</reference>
<sequence>MDKNALRELLAQQVQQKVDSGYEVKTYAADLAEQDALKRSLSMPVAQRAPKKKEADAYDLYLESVKNGTYTPIKEDEDLQEGYRRRDLEREAKGAITVHSRSTGHTSVLGANPGRPVEQKRKPNIKLDDLAQFR</sequence>
<dbReference type="AlphaFoldDB" id="A0AAD0VA75"/>
<geneLocation type="plasmid" evidence="3">
    <name>pmppla107</name>
</geneLocation>
<accession>A0AAD0VA75</accession>
<gene>
    <name evidence="2" type="ORF">PLA107_033840</name>
</gene>
<feature type="compositionally biased region" description="Basic and acidic residues" evidence="1">
    <location>
        <begin position="117"/>
        <end position="134"/>
    </location>
</feature>